<name>X1ELN2_9ZZZZ</name>
<dbReference type="AlphaFoldDB" id="X1ELN2"/>
<dbReference type="EMBL" id="BART01039538">
    <property type="protein sequence ID" value="GAH21265.1"/>
    <property type="molecule type" value="Genomic_DNA"/>
</dbReference>
<sequence>VQLVGKVSGFLNESLALNQYTISFNTSKLGVGVKTLTIIAQKNLYKTKNFQFLVDVTERETELELYLDTLPKNNSDTIQVEVDDFVNVTQWNFPNIL</sequence>
<gene>
    <name evidence="1" type="ORF">S01H4_64927</name>
</gene>
<reference evidence="1" key="1">
    <citation type="journal article" date="2014" name="Front. Microbiol.">
        <title>High frequency of phylogenetically diverse reductive dehalogenase-homologous genes in deep subseafloor sedimentary metagenomes.</title>
        <authorList>
            <person name="Kawai M."/>
            <person name="Futagami T."/>
            <person name="Toyoda A."/>
            <person name="Takaki Y."/>
            <person name="Nishi S."/>
            <person name="Hori S."/>
            <person name="Arai W."/>
            <person name="Tsubouchi T."/>
            <person name="Morono Y."/>
            <person name="Uchiyama I."/>
            <person name="Ito T."/>
            <person name="Fujiyama A."/>
            <person name="Inagaki F."/>
            <person name="Takami H."/>
        </authorList>
    </citation>
    <scope>NUCLEOTIDE SEQUENCE</scope>
    <source>
        <strain evidence="1">Expedition CK06-06</strain>
    </source>
</reference>
<proteinExistence type="predicted"/>
<protein>
    <submittedName>
        <fullName evidence="1">Uncharacterized protein</fullName>
    </submittedName>
</protein>
<organism evidence="1">
    <name type="scientific">marine sediment metagenome</name>
    <dbReference type="NCBI Taxonomy" id="412755"/>
    <lineage>
        <taxon>unclassified sequences</taxon>
        <taxon>metagenomes</taxon>
        <taxon>ecological metagenomes</taxon>
    </lineage>
</organism>
<feature type="non-terminal residue" evidence="1">
    <location>
        <position position="1"/>
    </location>
</feature>
<comment type="caution">
    <text evidence="1">The sequence shown here is derived from an EMBL/GenBank/DDBJ whole genome shotgun (WGS) entry which is preliminary data.</text>
</comment>
<evidence type="ECO:0000313" key="1">
    <source>
        <dbReference type="EMBL" id="GAH21265.1"/>
    </source>
</evidence>
<accession>X1ELN2</accession>